<proteinExistence type="inferred from homology"/>
<dbReference type="InterPro" id="IPR015421">
    <property type="entry name" value="PyrdxlP-dep_Trfase_major"/>
</dbReference>
<sequence length="396" mass="43514">MNLTFSDRISGVKPSAIREILKLSTDPGIIAFSAGNPSPDAFPVEAIAQITAKVLRENPVGVLQYSLTEGYPPLREALKTWMDTRCHALREFDDLVVVAGAQQGIDLICKTFCNEGDVILCEDPSFIGSLNCFRSYGAKLKGIPMDGDGIDLALLEEALKTTPNVKLLYLIPNFQNPTGITMSLEKRKAVYALAKQYGALILEDNPYGDLRYEGEDVPTLKSMDEDGIVLYCGSFSKVLSPGLRVGYVLAHKDIIPKITVGKQCTDVHTNILAQHICERYMAEYDLPAHIEDLRVLYRKKRDLMLDSLAKYLHPAVTFTHPQGGLFIWCTLPDGVDMMAYAAEAIKRGVAVVPGTAFLADESASSQSFRVNFSTPSEEAIVKGCKILGDLSREWIG</sequence>
<feature type="domain" description="Aminotransferase class I/classII large" evidence="7">
    <location>
        <begin position="29"/>
        <end position="384"/>
    </location>
</feature>
<comment type="cofactor">
    <cofactor evidence="1">
        <name>pyridoxal 5'-phosphate</name>
        <dbReference type="ChEBI" id="CHEBI:597326"/>
    </cofactor>
</comment>
<dbReference type="GO" id="GO:1901605">
    <property type="term" value="P:alpha-amino acid metabolic process"/>
    <property type="evidence" value="ECO:0007669"/>
    <property type="project" value="TreeGrafter"/>
</dbReference>
<keyword evidence="6" id="KW-0663">Pyridoxal phosphate</keyword>
<dbReference type="InterPro" id="IPR015422">
    <property type="entry name" value="PyrdxlP-dep_Trfase_small"/>
</dbReference>
<dbReference type="PANTHER" id="PTHR42790:SF19">
    <property type="entry name" value="KYNURENINE_ALPHA-AMINOADIPATE AMINOTRANSFERASE, MITOCHONDRIAL"/>
    <property type="match status" value="1"/>
</dbReference>
<evidence type="ECO:0000256" key="2">
    <source>
        <dbReference type="ARBA" id="ARBA00007441"/>
    </source>
</evidence>
<dbReference type="InterPro" id="IPR004839">
    <property type="entry name" value="Aminotransferase_I/II_large"/>
</dbReference>
<evidence type="ECO:0000259" key="7">
    <source>
        <dbReference type="Pfam" id="PF00155"/>
    </source>
</evidence>
<organism evidence="8">
    <name type="scientific">uncultured Anaerotruncus sp</name>
    <dbReference type="NCBI Taxonomy" id="905011"/>
    <lineage>
        <taxon>Bacteria</taxon>
        <taxon>Bacillati</taxon>
        <taxon>Bacillota</taxon>
        <taxon>Clostridia</taxon>
        <taxon>Eubacteriales</taxon>
        <taxon>Oscillospiraceae</taxon>
        <taxon>Anaerotruncus</taxon>
        <taxon>environmental samples</taxon>
    </lineage>
</organism>
<dbReference type="PANTHER" id="PTHR42790">
    <property type="entry name" value="AMINOTRANSFERASE"/>
    <property type="match status" value="1"/>
</dbReference>
<comment type="similarity">
    <text evidence="2">Belongs to the class-I pyridoxal-phosphate-dependent aminotransferase family.</text>
</comment>
<dbReference type="GO" id="GO:0047536">
    <property type="term" value="F:2-aminoadipate transaminase activity"/>
    <property type="evidence" value="ECO:0007669"/>
    <property type="project" value="UniProtKB-EC"/>
</dbReference>
<evidence type="ECO:0000256" key="5">
    <source>
        <dbReference type="ARBA" id="ARBA00022679"/>
    </source>
</evidence>
<dbReference type="Pfam" id="PF00155">
    <property type="entry name" value="Aminotran_1_2"/>
    <property type="match status" value="1"/>
</dbReference>
<keyword evidence="5 8" id="KW-0808">Transferase</keyword>
<dbReference type="CDD" id="cd00609">
    <property type="entry name" value="AAT_like"/>
    <property type="match status" value="1"/>
</dbReference>
<evidence type="ECO:0000256" key="6">
    <source>
        <dbReference type="ARBA" id="ARBA00022898"/>
    </source>
</evidence>
<comment type="subunit">
    <text evidence="3">Homodimer.</text>
</comment>
<reference evidence="8" key="1">
    <citation type="submission" date="2019-11" db="EMBL/GenBank/DDBJ databases">
        <authorList>
            <person name="Feng L."/>
        </authorList>
    </citation>
    <scope>NUCLEOTIDE SEQUENCE</scope>
    <source>
        <strain evidence="8">AundefinedLFYP135</strain>
    </source>
</reference>
<evidence type="ECO:0000313" key="8">
    <source>
        <dbReference type="EMBL" id="VYT25221.1"/>
    </source>
</evidence>
<keyword evidence="4 8" id="KW-0032">Aminotransferase</keyword>
<dbReference type="EC" id="2.6.1.39" evidence="8"/>
<dbReference type="EMBL" id="CACRSL010000005">
    <property type="protein sequence ID" value="VYT25221.1"/>
    <property type="molecule type" value="Genomic_DNA"/>
</dbReference>
<dbReference type="InterPro" id="IPR050859">
    <property type="entry name" value="Class-I_PLP-dep_aminotransf"/>
</dbReference>
<evidence type="ECO:0000256" key="4">
    <source>
        <dbReference type="ARBA" id="ARBA00022576"/>
    </source>
</evidence>
<dbReference type="AlphaFoldDB" id="A0A6N2VA02"/>
<name>A0A6N2VA02_9FIRM</name>
<evidence type="ECO:0000256" key="1">
    <source>
        <dbReference type="ARBA" id="ARBA00001933"/>
    </source>
</evidence>
<dbReference type="InterPro" id="IPR015424">
    <property type="entry name" value="PyrdxlP-dep_Trfase"/>
</dbReference>
<gene>
    <name evidence="8" type="primary">lysN</name>
    <name evidence="8" type="ORF">AULFYP135_02283</name>
</gene>
<dbReference type="FunFam" id="3.40.640.10:FF:000053">
    <property type="entry name" value="Aminotransferase, class I"/>
    <property type="match status" value="1"/>
</dbReference>
<evidence type="ECO:0000256" key="3">
    <source>
        <dbReference type="ARBA" id="ARBA00011738"/>
    </source>
</evidence>
<dbReference type="GO" id="GO:0030170">
    <property type="term" value="F:pyridoxal phosphate binding"/>
    <property type="evidence" value="ECO:0007669"/>
    <property type="project" value="InterPro"/>
</dbReference>
<protein>
    <submittedName>
        <fullName evidence="8">2-aminoadipate transaminase</fullName>
        <ecNumber evidence="8">2.6.1.39</ecNumber>
    </submittedName>
</protein>
<dbReference type="SUPFAM" id="SSF53383">
    <property type="entry name" value="PLP-dependent transferases"/>
    <property type="match status" value="1"/>
</dbReference>
<dbReference type="Gene3D" id="3.40.640.10">
    <property type="entry name" value="Type I PLP-dependent aspartate aminotransferase-like (Major domain)"/>
    <property type="match status" value="1"/>
</dbReference>
<accession>A0A6N2VA02</accession>
<dbReference type="Gene3D" id="3.90.1150.10">
    <property type="entry name" value="Aspartate Aminotransferase, domain 1"/>
    <property type="match status" value="1"/>
</dbReference>